<evidence type="ECO:0000313" key="10">
    <source>
        <dbReference type="Proteomes" id="UP000034154"/>
    </source>
</evidence>
<reference evidence="9 10" key="1">
    <citation type="journal article" date="2015" name="Nature">
        <title>rRNA introns, odd ribosomes, and small enigmatic genomes across a large radiation of phyla.</title>
        <authorList>
            <person name="Brown C.T."/>
            <person name="Hug L.A."/>
            <person name="Thomas B.C."/>
            <person name="Sharon I."/>
            <person name="Castelle C.J."/>
            <person name="Singh A."/>
            <person name="Wilkins M.J."/>
            <person name="Williams K.H."/>
            <person name="Banfield J.F."/>
        </authorList>
    </citation>
    <scope>NUCLEOTIDE SEQUENCE [LARGE SCALE GENOMIC DNA]</scope>
</reference>
<evidence type="ECO:0000256" key="8">
    <source>
        <dbReference type="RuleBase" id="RU003830"/>
    </source>
</evidence>
<evidence type="ECO:0000256" key="1">
    <source>
        <dbReference type="ARBA" id="ARBA00008080"/>
    </source>
</evidence>
<dbReference type="GO" id="GO:0019843">
    <property type="term" value="F:rRNA binding"/>
    <property type="evidence" value="ECO:0007669"/>
    <property type="project" value="UniProtKB-UniRule"/>
</dbReference>
<dbReference type="HAMAP" id="MF_01315">
    <property type="entry name" value="Ribosomal_uS13"/>
    <property type="match status" value="1"/>
</dbReference>
<comment type="function">
    <text evidence="7">Located at the top of the head of the 30S subunit, it contacts several helices of the 16S rRNA. In the 70S ribosome it contacts the 23S rRNA (bridge B1a) and protein L5 of the 50S subunit (bridge B1b), connecting the 2 subunits; these bridges are implicated in subunit movement. Contacts the tRNAs in the A and P-sites.</text>
</comment>
<keyword evidence="3 7" id="KW-0694">RNA-binding</keyword>
<dbReference type="InterPro" id="IPR027437">
    <property type="entry name" value="Rbsml_uS13_C"/>
</dbReference>
<keyword evidence="2 7" id="KW-0699">rRNA-binding</keyword>
<dbReference type="SUPFAM" id="SSF46946">
    <property type="entry name" value="S13-like H2TH domain"/>
    <property type="match status" value="1"/>
</dbReference>
<evidence type="ECO:0000256" key="6">
    <source>
        <dbReference type="ARBA" id="ARBA00035166"/>
    </source>
</evidence>
<comment type="subunit">
    <text evidence="7">Part of the 30S ribosomal subunit. Forms a loose heterodimer with protein S19. Forms two bridges to the 50S subunit in the 70S ribosome.</text>
</comment>
<dbReference type="InterPro" id="IPR001892">
    <property type="entry name" value="Ribosomal_uS13"/>
</dbReference>
<dbReference type="PATRIC" id="fig|1619000.3.peg.172"/>
<evidence type="ECO:0000256" key="5">
    <source>
        <dbReference type="ARBA" id="ARBA00023274"/>
    </source>
</evidence>
<dbReference type="GO" id="GO:0003735">
    <property type="term" value="F:structural constituent of ribosome"/>
    <property type="evidence" value="ECO:0007669"/>
    <property type="project" value="InterPro"/>
</dbReference>
<dbReference type="Gene3D" id="4.10.910.10">
    <property type="entry name" value="30s ribosomal protein s13, domain 2"/>
    <property type="match status" value="1"/>
</dbReference>
<dbReference type="FunFam" id="1.10.8.50:FF:000001">
    <property type="entry name" value="30S ribosomal protein S13"/>
    <property type="match status" value="1"/>
</dbReference>
<comment type="caution">
    <text evidence="9">The sequence shown here is derived from an EMBL/GenBank/DDBJ whole genome shotgun (WGS) entry which is preliminary data.</text>
</comment>
<dbReference type="Pfam" id="PF00416">
    <property type="entry name" value="Ribosomal_S13"/>
    <property type="match status" value="1"/>
</dbReference>
<accession>A0A0G1LSI5</accession>
<evidence type="ECO:0000313" key="9">
    <source>
        <dbReference type="EMBL" id="KKT71782.1"/>
    </source>
</evidence>
<dbReference type="Gene3D" id="1.10.8.50">
    <property type="match status" value="1"/>
</dbReference>
<comment type="similarity">
    <text evidence="1 7 8">Belongs to the universal ribosomal protein uS13 family.</text>
</comment>
<sequence>MARIAGITLPANKRIVIALTYIFGVGPAVAKKVLKEAGIDESVRTKDLTDDQANKIRELVEKGRRVEGDLRREVLGNIKRLKEINCYRGTRHIKRLPAHGQRTKTNSRTVRGNVRRTTGSGRRILTKT</sequence>
<dbReference type="AlphaFoldDB" id="A0A0G1LSI5"/>
<name>A0A0G1LSI5_9BACT</name>
<dbReference type="InterPro" id="IPR019980">
    <property type="entry name" value="Ribosomal_uS13_bac-type"/>
</dbReference>
<dbReference type="PROSITE" id="PS50159">
    <property type="entry name" value="RIBOSOMAL_S13_2"/>
    <property type="match status" value="1"/>
</dbReference>
<keyword evidence="7" id="KW-0820">tRNA-binding</keyword>
<dbReference type="PANTHER" id="PTHR10871">
    <property type="entry name" value="30S RIBOSOMAL PROTEIN S13/40S RIBOSOMAL PROTEIN S18"/>
    <property type="match status" value="1"/>
</dbReference>
<dbReference type="GO" id="GO:0015935">
    <property type="term" value="C:small ribosomal subunit"/>
    <property type="evidence" value="ECO:0007669"/>
    <property type="project" value="TreeGrafter"/>
</dbReference>
<proteinExistence type="inferred from homology"/>
<dbReference type="PIRSF" id="PIRSF002134">
    <property type="entry name" value="Ribosomal_S13"/>
    <property type="match status" value="1"/>
</dbReference>
<evidence type="ECO:0000256" key="7">
    <source>
        <dbReference type="HAMAP-Rule" id="MF_01315"/>
    </source>
</evidence>
<keyword evidence="4 7" id="KW-0689">Ribosomal protein</keyword>
<keyword evidence="5 7" id="KW-0687">Ribonucleoprotein</keyword>
<dbReference type="GO" id="GO:0005829">
    <property type="term" value="C:cytosol"/>
    <property type="evidence" value="ECO:0007669"/>
    <property type="project" value="TreeGrafter"/>
</dbReference>
<dbReference type="GO" id="GO:0006412">
    <property type="term" value="P:translation"/>
    <property type="evidence" value="ECO:0007669"/>
    <property type="project" value="UniProtKB-UniRule"/>
</dbReference>
<organism evidence="9 10">
    <name type="scientific">Candidatus Uhrbacteria bacterium GW2011_GWF2_44_350</name>
    <dbReference type="NCBI Taxonomy" id="1619000"/>
    <lineage>
        <taxon>Bacteria</taxon>
        <taxon>Candidatus Uhriibacteriota</taxon>
    </lineage>
</organism>
<dbReference type="PANTHER" id="PTHR10871:SF1">
    <property type="entry name" value="SMALL RIBOSOMAL SUBUNIT PROTEIN US13M"/>
    <property type="match status" value="1"/>
</dbReference>
<evidence type="ECO:0000256" key="2">
    <source>
        <dbReference type="ARBA" id="ARBA00022730"/>
    </source>
</evidence>
<dbReference type="EMBL" id="LCJB01000008">
    <property type="protein sequence ID" value="KKT71782.1"/>
    <property type="molecule type" value="Genomic_DNA"/>
</dbReference>
<dbReference type="NCBIfam" id="TIGR03631">
    <property type="entry name" value="uS13_bact"/>
    <property type="match status" value="1"/>
</dbReference>
<dbReference type="Proteomes" id="UP000034154">
    <property type="component" value="Unassembled WGS sequence"/>
</dbReference>
<dbReference type="GO" id="GO:0000049">
    <property type="term" value="F:tRNA binding"/>
    <property type="evidence" value="ECO:0007669"/>
    <property type="project" value="UniProtKB-UniRule"/>
</dbReference>
<gene>
    <name evidence="7" type="primary">rpsM</name>
    <name evidence="9" type="ORF">UW63_C0008G0008</name>
</gene>
<dbReference type="InterPro" id="IPR010979">
    <property type="entry name" value="Ribosomal_uS13-like_H2TH"/>
</dbReference>
<protein>
    <recommendedName>
        <fullName evidence="6 7">Small ribosomal subunit protein uS13</fullName>
    </recommendedName>
</protein>
<evidence type="ECO:0000256" key="3">
    <source>
        <dbReference type="ARBA" id="ARBA00022884"/>
    </source>
</evidence>
<evidence type="ECO:0000256" key="4">
    <source>
        <dbReference type="ARBA" id="ARBA00022980"/>
    </source>
</evidence>